<proteinExistence type="predicted"/>
<accession>A0A2M8M4P6</accession>
<name>A0A2M8M4P6_9ACTN</name>
<evidence type="ECO:0000313" key="3">
    <source>
        <dbReference type="Proteomes" id="UP000230407"/>
    </source>
</evidence>
<evidence type="ECO:0000259" key="1">
    <source>
        <dbReference type="Pfam" id="PF04149"/>
    </source>
</evidence>
<dbReference type="AlphaFoldDB" id="A0A2M8M4P6"/>
<dbReference type="EMBL" id="PGGW01000018">
    <property type="protein sequence ID" value="PJE99181.1"/>
    <property type="molecule type" value="Genomic_DNA"/>
</dbReference>
<dbReference type="Pfam" id="PF04149">
    <property type="entry name" value="DUF397"/>
    <property type="match status" value="1"/>
</dbReference>
<comment type="caution">
    <text evidence="2">The sequence shown here is derived from an EMBL/GenBank/DDBJ whole genome shotgun (WGS) entry which is preliminary data.</text>
</comment>
<dbReference type="InterPro" id="IPR007278">
    <property type="entry name" value="DUF397"/>
</dbReference>
<dbReference type="RefSeq" id="WP_100201156.1">
    <property type="nucleotide sequence ID" value="NZ_PGGW01000018.1"/>
</dbReference>
<feature type="domain" description="DUF397" evidence="1">
    <location>
        <begin position="10"/>
        <end position="63"/>
    </location>
</feature>
<keyword evidence="3" id="KW-1185">Reference proteome</keyword>
<evidence type="ECO:0000313" key="2">
    <source>
        <dbReference type="EMBL" id="PJE99181.1"/>
    </source>
</evidence>
<dbReference type="Proteomes" id="UP000230407">
    <property type="component" value="Unassembled WGS sequence"/>
</dbReference>
<gene>
    <name evidence="2" type="ORF">CUT44_06245</name>
</gene>
<organism evidence="2 3">
    <name type="scientific">Streptomyces carminius</name>
    <dbReference type="NCBI Taxonomy" id="2665496"/>
    <lineage>
        <taxon>Bacteria</taxon>
        <taxon>Bacillati</taxon>
        <taxon>Actinomycetota</taxon>
        <taxon>Actinomycetes</taxon>
        <taxon>Kitasatosporales</taxon>
        <taxon>Streptomycetaceae</taxon>
        <taxon>Streptomyces</taxon>
    </lineage>
</organism>
<sequence>MRQPKTNDVHWFKSSHSGGQGLECVEAAFLGAGRTGIRDSKEHGGPVLTFGAGAWGAFLGAVKEPDGR</sequence>
<protein>
    <submittedName>
        <fullName evidence="2">DUF397 domain-containing protein</fullName>
    </submittedName>
</protein>
<reference evidence="2 3" key="1">
    <citation type="submission" date="2017-11" db="EMBL/GenBank/DDBJ databases">
        <title>Streptomyces carmine sp. nov., a novel actinomycete isolated from Sophora alopecuroides in Xinjiang, China.</title>
        <authorList>
            <person name="Wang Y."/>
            <person name="Luo X."/>
            <person name="Wan C."/>
            <person name="Zhang L."/>
        </authorList>
    </citation>
    <scope>NUCLEOTIDE SEQUENCE [LARGE SCALE GENOMIC DNA]</scope>
    <source>
        <strain evidence="2 3">TRM SA0054</strain>
    </source>
</reference>